<keyword evidence="6" id="KW-0029">Amino-acid transport</keyword>
<protein>
    <submittedName>
        <fullName evidence="11">Branched-chain amino acid ABC transporter permease</fullName>
    </submittedName>
</protein>
<dbReference type="EMBL" id="LACI01000255">
    <property type="protein sequence ID" value="KJU87244.1"/>
    <property type="molecule type" value="Genomic_DNA"/>
</dbReference>
<evidence type="ECO:0000256" key="9">
    <source>
        <dbReference type="ARBA" id="ARBA00037998"/>
    </source>
</evidence>
<dbReference type="GO" id="GO:0015190">
    <property type="term" value="F:L-leucine transmembrane transporter activity"/>
    <property type="evidence" value="ECO:0007669"/>
    <property type="project" value="TreeGrafter"/>
</dbReference>
<comment type="subcellular location">
    <subcellularLocation>
        <location evidence="1">Cell membrane</location>
        <topology evidence="1">Multi-pass membrane protein</topology>
    </subcellularLocation>
</comment>
<dbReference type="CDD" id="cd06582">
    <property type="entry name" value="TM_PBP1_LivH_like"/>
    <property type="match status" value="1"/>
</dbReference>
<keyword evidence="5 10" id="KW-0812">Transmembrane</keyword>
<proteinExistence type="inferred from homology"/>
<keyword evidence="3" id="KW-1003">Cell membrane</keyword>
<evidence type="ECO:0000256" key="1">
    <source>
        <dbReference type="ARBA" id="ARBA00004651"/>
    </source>
</evidence>
<evidence type="ECO:0000313" key="12">
    <source>
        <dbReference type="Proteomes" id="UP000033423"/>
    </source>
</evidence>
<evidence type="ECO:0000256" key="6">
    <source>
        <dbReference type="ARBA" id="ARBA00022970"/>
    </source>
</evidence>
<comment type="similarity">
    <text evidence="9">Belongs to the binding-protein-dependent transport system permease family. LivHM subfamily.</text>
</comment>
<dbReference type="GO" id="GO:0015192">
    <property type="term" value="F:L-phenylalanine transmembrane transporter activity"/>
    <property type="evidence" value="ECO:0007669"/>
    <property type="project" value="TreeGrafter"/>
</dbReference>
<dbReference type="Pfam" id="PF02653">
    <property type="entry name" value="BPD_transp_2"/>
    <property type="match status" value="1"/>
</dbReference>
<evidence type="ECO:0000256" key="7">
    <source>
        <dbReference type="ARBA" id="ARBA00022989"/>
    </source>
</evidence>
<reference evidence="11 12" key="1">
    <citation type="submission" date="2015-02" db="EMBL/GenBank/DDBJ databases">
        <title>Single-cell genomics of uncultivated deep-branching MTB reveals a conserved set of magnetosome genes.</title>
        <authorList>
            <person name="Kolinko S."/>
            <person name="Richter M."/>
            <person name="Glockner F.O."/>
            <person name="Brachmann A."/>
            <person name="Schuler D."/>
        </authorList>
    </citation>
    <scope>NUCLEOTIDE SEQUENCE [LARGE SCALE GENOMIC DNA]</scope>
    <source>
        <strain evidence="11">TM-1</strain>
    </source>
</reference>
<keyword evidence="8 10" id="KW-0472">Membrane</keyword>
<dbReference type="GO" id="GO:0015188">
    <property type="term" value="F:L-isoleucine transmembrane transporter activity"/>
    <property type="evidence" value="ECO:0007669"/>
    <property type="project" value="TreeGrafter"/>
</dbReference>
<feature type="transmembrane region" description="Helical" evidence="10">
    <location>
        <begin position="187"/>
        <end position="209"/>
    </location>
</feature>
<name>A0A0F3GZ46_9BACT</name>
<keyword evidence="7 10" id="KW-1133">Transmembrane helix</keyword>
<feature type="transmembrane region" description="Helical" evidence="10">
    <location>
        <begin position="12"/>
        <end position="32"/>
    </location>
</feature>
<keyword evidence="2" id="KW-0813">Transport</keyword>
<dbReference type="GO" id="GO:0015808">
    <property type="term" value="P:L-alanine transport"/>
    <property type="evidence" value="ECO:0007669"/>
    <property type="project" value="TreeGrafter"/>
</dbReference>
<dbReference type="GO" id="GO:0042941">
    <property type="term" value="P:D-alanine transmembrane transport"/>
    <property type="evidence" value="ECO:0007669"/>
    <property type="project" value="TreeGrafter"/>
</dbReference>
<dbReference type="Proteomes" id="UP000033423">
    <property type="component" value="Unassembled WGS sequence"/>
</dbReference>
<feature type="transmembrane region" description="Helical" evidence="10">
    <location>
        <begin position="265"/>
        <end position="283"/>
    </location>
</feature>
<dbReference type="PANTHER" id="PTHR11795:SF371">
    <property type="entry name" value="HIGH-AFFINITY BRANCHED-CHAIN AMINO ACID TRANSPORT SYSTEM PERMEASE PROTEIN LIVH"/>
    <property type="match status" value="1"/>
</dbReference>
<dbReference type="GO" id="GO:1903806">
    <property type="term" value="P:L-isoleucine import across plasma membrane"/>
    <property type="evidence" value="ECO:0007669"/>
    <property type="project" value="TreeGrafter"/>
</dbReference>
<gene>
    <name evidence="11" type="ORF">MBAV_000562</name>
</gene>
<dbReference type="InterPro" id="IPR001851">
    <property type="entry name" value="ABC_transp_permease"/>
</dbReference>
<evidence type="ECO:0000256" key="4">
    <source>
        <dbReference type="ARBA" id="ARBA00022519"/>
    </source>
</evidence>
<dbReference type="GO" id="GO:0005886">
    <property type="term" value="C:plasma membrane"/>
    <property type="evidence" value="ECO:0007669"/>
    <property type="project" value="UniProtKB-SubCell"/>
</dbReference>
<feature type="transmembrane region" description="Helical" evidence="10">
    <location>
        <begin position="241"/>
        <end position="259"/>
    </location>
</feature>
<evidence type="ECO:0000256" key="3">
    <source>
        <dbReference type="ARBA" id="ARBA00022475"/>
    </source>
</evidence>
<keyword evidence="12" id="KW-1185">Reference proteome</keyword>
<dbReference type="InterPro" id="IPR052157">
    <property type="entry name" value="BCAA_transport_permease"/>
</dbReference>
<dbReference type="PANTHER" id="PTHR11795">
    <property type="entry name" value="BRANCHED-CHAIN AMINO ACID TRANSPORT SYSTEM PERMEASE PROTEIN LIVH"/>
    <property type="match status" value="1"/>
</dbReference>
<comment type="caution">
    <text evidence="11">The sequence shown here is derived from an EMBL/GenBank/DDBJ whole genome shotgun (WGS) entry which is preliminary data.</text>
</comment>
<keyword evidence="4" id="KW-0997">Cell inner membrane</keyword>
<sequence>MTYIIQQVLNMLQLGSIYALIALGYTMVYGVLQMINFAHGDIFMIGAFLCFLSLTLLKGSFALSLVVSISGAAVLGVVTERFAYRPLRHAPKVSAIITALGVGVFLENFTLALSPYPKHIPSVLSGTQWVLGGVTLSALQVMTIALGVGLMLILDFLVFRTKLGMALRALSWDVTNVPLMGISVNRVVSVTFAIGAALAGAAGNIYAVTYPVIDPYMGVMVGWKAFISAVVGGIGNIRGAVLGGFILAGVEVIAAVVLPSTYRDVVAFSLLMTLLIYRPYGLLGRAKTLKV</sequence>
<feature type="transmembrane region" description="Helical" evidence="10">
    <location>
        <begin position="39"/>
        <end position="57"/>
    </location>
</feature>
<evidence type="ECO:0000256" key="2">
    <source>
        <dbReference type="ARBA" id="ARBA00022448"/>
    </source>
</evidence>
<evidence type="ECO:0000256" key="10">
    <source>
        <dbReference type="SAM" id="Phobius"/>
    </source>
</evidence>
<evidence type="ECO:0000256" key="8">
    <source>
        <dbReference type="ARBA" id="ARBA00023136"/>
    </source>
</evidence>
<evidence type="ECO:0000256" key="5">
    <source>
        <dbReference type="ARBA" id="ARBA00022692"/>
    </source>
</evidence>
<organism evidence="11 12">
    <name type="scientific">Candidatus Magnetobacterium bavaricum</name>
    <dbReference type="NCBI Taxonomy" id="29290"/>
    <lineage>
        <taxon>Bacteria</taxon>
        <taxon>Pseudomonadati</taxon>
        <taxon>Nitrospirota</taxon>
        <taxon>Thermodesulfovibrionia</taxon>
        <taxon>Thermodesulfovibrionales</taxon>
        <taxon>Candidatus Magnetobacteriaceae</taxon>
        <taxon>Candidatus Magnetobacterium</taxon>
    </lineage>
</organism>
<evidence type="ECO:0000313" key="11">
    <source>
        <dbReference type="EMBL" id="KJU87244.1"/>
    </source>
</evidence>
<feature type="transmembrane region" description="Helical" evidence="10">
    <location>
        <begin position="215"/>
        <end position="234"/>
    </location>
</feature>
<feature type="transmembrane region" description="Helical" evidence="10">
    <location>
        <begin position="95"/>
        <end position="116"/>
    </location>
</feature>
<accession>A0A0F3GZ46</accession>
<feature type="transmembrane region" description="Helical" evidence="10">
    <location>
        <begin position="136"/>
        <end position="159"/>
    </location>
</feature>
<dbReference type="GO" id="GO:0005304">
    <property type="term" value="F:L-valine transmembrane transporter activity"/>
    <property type="evidence" value="ECO:0007669"/>
    <property type="project" value="TreeGrafter"/>
</dbReference>
<dbReference type="PATRIC" id="fig|29290.4.peg.749"/>
<dbReference type="AlphaFoldDB" id="A0A0F3GZ46"/>